<evidence type="ECO:0000313" key="2">
    <source>
        <dbReference type="Proteomes" id="UP000045706"/>
    </source>
</evidence>
<evidence type="ECO:0000313" key="1">
    <source>
        <dbReference type="EMBL" id="CRK48658.1"/>
    </source>
</evidence>
<dbReference type="AlphaFoldDB" id="A0A0G4NQ84"/>
<dbReference type="Proteomes" id="UP000045706">
    <property type="component" value="Unassembled WGS sequence"/>
</dbReference>
<proteinExistence type="predicted"/>
<reference evidence="2" key="1">
    <citation type="submission" date="2015-05" db="EMBL/GenBank/DDBJ databases">
        <authorList>
            <person name="Fogelqvist Johan"/>
        </authorList>
    </citation>
    <scope>NUCLEOTIDE SEQUENCE [LARGE SCALE GENOMIC DNA]</scope>
</reference>
<sequence>PRVLRRHAVLLLRPHPP</sequence>
<protein>
    <submittedName>
        <fullName evidence="1">Uncharacterized protein</fullName>
    </submittedName>
</protein>
<name>A0A0G4NQ84_VERLO</name>
<gene>
    <name evidence="1" type="ORF">BN1723_020626</name>
</gene>
<feature type="non-terminal residue" evidence="1">
    <location>
        <position position="1"/>
    </location>
</feature>
<accession>A0A0G4NQ84</accession>
<dbReference type="EMBL" id="CVQI01037776">
    <property type="protein sequence ID" value="CRK48658.1"/>
    <property type="molecule type" value="Genomic_DNA"/>
</dbReference>
<organism evidence="1 2">
    <name type="scientific">Verticillium longisporum</name>
    <name type="common">Verticillium dahliae var. longisporum</name>
    <dbReference type="NCBI Taxonomy" id="100787"/>
    <lineage>
        <taxon>Eukaryota</taxon>
        <taxon>Fungi</taxon>
        <taxon>Dikarya</taxon>
        <taxon>Ascomycota</taxon>
        <taxon>Pezizomycotina</taxon>
        <taxon>Sordariomycetes</taxon>
        <taxon>Hypocreomycetidae</taxon>
        <taxon>Glomerellales</taxon>
        <taxon>Plectosphaerellaceae</taxon>
        <taxon>Verticillium</taxon>
    </lineage>
</organism>